<evidence type="ECO:0000313" key="1">
    <source>
        <dbReference type="EMBL" id="PUZ37181.1"/>
    </source>
</evidence>
<dbReference type="Proteomes" id="UP000244336">
    <property type="component" value="Chromosome 9"/>
</dbReference>
<accession>A0A2T7C1F7</accession>
<reference evidence="1 2" key="1">
    <citation type="submission" date="2018-04" db="EMBL/GenBank/DDBJ databases">
        <title>WGS assembly of Panicum hallii var. hallii HAL2.</title>
        <authorList>
            <person name="Lovell J."/>
            <person name="Jenkins J."/>
            <person name="Lowry D."/>
            <person name="Mamidi S."/>
            <person name="Sreedasyam A."/>
            <person name="Weng X."/>
            <person name="Barry K."/>
            <person name="Bonette J."/>
            <person name="Campitelli B."/>
            <person name="Daum C."/>
            <person name="Gordon S."/>
            <person name="Gould B."/>
            <person name="Lipzen A."/>
            <person name="MacQueen A."/>
            <person name="Palacio-Mejia J."/>
            <person name="Plott C."/>
            <person name="Shakirov E."/>
            <person name="Shu S."/>
            <person name="Yoshinaga Y."/>
            <person name="Zane M."/>
            <person name="Rokhsar D."/>
            <person name="Grimwood J."/>
            <person name="Schmutz J."/>
            <person name="Juenger T."/>
        </authorList>
    </citation>
    <scope>NUCLEOTIDE SEQUENCE [LARGE SCALE GENOMIC DNA]</scope>
    <source>
        <strain evidence="2">cv. HAL2</strain>
    </source>
</reference>
<name>A0A2T7C1F7_9POAL</name>
<dbReference type="EMBL" id="CM009757">
    <property type="protein sequence ID" value="PUZ37181.1"/>
    <property type="molecule type" value="Genomic_DNA"/>
</dbReference>
<dbReference type="AlphaFoldDB" id="A0A2T7C1F7"/>
<sequence>MDFDGELNILNAAHDRRRRIGRHARRSPPAASSFFGALAWNNKSHARGRSNDDGGCACVLVLYSCGSL</sequence>
<evidence type="ECO:0000313" key="2">
    <source>
        <dbReference type="Proteomes" id="UP000244336"/>
    </source>
</evidence>
<gene>
    <name evidence="1" type="ORF">GQ55_9G098000</name>
</gene>
<proteinExistence type="predicted"/>
<keyword evidence="2" id="KW-1185">Reference proteome</keyword>
<dbReference type="Gramene" id="PUZ37181">
    <property type="protein sequence ID" value="PUZ37181"/>
    <property type="gene ID" value="GQ55_9G098000"/>
</dbReference>
<organism evidence="1 2">
    <name type="scientific">Panicum hallii var. hallii</name>
    <dbReference type="NCBI Taxonomy" id="1504633"/>
    <lineage>
        <taxon>Eukaryota</taxon>
        <taxon>Viridiplantae</taxon>
        <taxon>Streptophyta</taxon>
        <taxon>Embryophyta</taxon>
        <taxon>Tracheophyta</taxon>
        <taxon>Spermatophyta</taxon>
        <taxon>Magnoliopsida</taxon>
        <taxon>Liliopsida</taxon>
        <taxon>Poales</taxon>
        <taxon>Poaceae</taxon>
        <taxon>PACMAD clade</taxon>
        <taxon>Panicoideae</taxon>
        <taxon>Panicodae</taxon>
        <taxon>Paniceae</taxon>
        <taxon>Panicinae</taxon>
        <taxon>Panicum</taxon>
        <taxon>Panicum sect. Panicum</taxon>
    </lineage>
</organism>
<protein>
    <submittedName>
        <fullName evidence="1">Uncharacterized protein</fullName>
    </submittedName>
</protein>